<dbReference type="Pfam" id="PF00294">
    <property type="entry name" value="PfkB"/>
    <property type="match status" value="1"/>
</dbReference>
<feature type="binding site" evidence="13">
    <location>
        <position position="258"/>
    </location>
    <ligand>
        <name>K(+)</name>
        <dbReference type="ChEBI" id="CHEBI:29103"/>
    </ligand>
</feature>
<feature type="binding site" evidence="13">
    <location>
        <position position="196"/>
    </location>
    <ligand>
        <name>ATP</name>
        <dbReference type="ChEBI" id="CHEBI:30616"/>
    </ligand>
</feature>
<dbReference type="InterPro" id="IPR029056">
    <property type="entry name" value="Ribokinase-like"/>
</dbReference>
<evidence type="ECO:0000256" key="11">
    <source>
        <dbReference type="ARBA" id="ARBA00022958"/>
    </source>
</evidence>
<reference evidence="15 16" key="1">
    <citation type="submission" date="2019-07" db="EMBL/GenBank/DDBJ databases">
        <title>Whole genome shotgun sequence of Halomonas pacifica NBRC 102220.</title>
        <authorList>
            <person name="Hosoyama A."/>
            <person name="Uohara A."/>
            <person name="Ohji S."/>
            <person name="Ichikawa N."/>
        </authorList>
    </citation>
    <scope>NUCLEOTIDE SEQUENCE [LARGE SCALE GENOMIC DNA]</scope>
    <source>
        <strain evidence="15 16">NBRC 102220</strain>
    </source>
</reference>
<dbReference type="AlphaFoldDB" id="A0A510XB44"/>
<dbReference type="GO" id="GO:0004747">
    <property type="term" value="F:ribokinase activity"/>
    <property type="evidence" value="ECO:0007669"/>
    <property type="project" value="UniProtKB-UniRule"/>
</dbReference>
<evidence type="ECO:0000256" key="12">
    <source>
        <dbReference type="ARBA" id="ARBA00023277"/>
    </source>
</evidence>
<dbReference type="GO" id="GO:0046872">
    <property type="term" value="F:metal ion binding"/>
    <property type="evidence" value="ECO:0007669"/>
    <property type="project" value="UniProtKB-KW"/>
</dbReference>
<comment type="catalytic activity">
    <reaction evidence="13">
        <text>D-ribose + ATP = D-ribose 5-phosphate + ADP + H(+)</text>
        <dbReference type="Rhea" id="RHEA:13697"/>
        <dbReference type="ChEBI" id="CHEBI:15378"/>
        <dbReference type="ChEBI" id="CHEBI:30616"/>
        <dbReference type="ChEBI" id="CHEBI:47013"/>
        <dbReference type="ChEBI" id="CHEBI:78346"/>
        <dbReference type="ChEBI" id="CHEBI:456216"/>
        <dbReference type="EC" id="2.7.1.15"/>
    </reaction>
</comment>
<dbReference type="InterPro" id="IPR002173">
    <property type="entry name" value="Carboh/pur_kinase_PfkB_CS"/>
</dbReference>
<evidence type="ECO:0000256" key="1">
    <source>
        <dbReference type="ARBA" id="ARBA00005380"/>
    </source>
</evidence>
<dbReference type="InterPro" id="IPR002139">
    <property type="entry name" value="Ribo/fructo_kinase"/>
</dbReference>
<dbReference type="GO" id="GO:0005524">
    <property type="term" value="F:ATP binding"/>
    <property type="evidence" value="ECO:0007669"/>
    <property type="project" value="UniProtKB-UniRule"/>
</dbReference>
<dbReference type="EC" id="2.7.1.15" evidence="2 13"/>
<comment type="similarity">
    <text evidence="13">Belongs to the carbohydrate kinase PfkB family. Ribokinase subfamily.</text>
</comment>
<dbReference type="InterPro" id="IPR011877">
    <property type="entry name" value="Ribokinase"/>
</dbReference>
<evidence type="ECO:0000313" key="16">
    <source>
        <dbReference type="Proteomes" id="UP000321275"/>
    </source>
</evidence>
<keyword evidence="16" id="KW-1185">Reference proteome</keyword>
<feature type="binding site" evidence="13">
    <location>
        <begin position="23"/>
        <end position="25"/>
    </location>
    <ligand>
        <name>substrate</name>
    </ligand>
</feature>
<evidence type="ECO:0000259" key="14">
    <source>
        <dbReference type="Pfam" id="PF00294"/>
    </source>
</evidence>
<dbReference type="GO" id="GO:0005829">
    <property type="term" value="C:cytosol"/>
    <property type="evidence" value="ECO:0007669"/>
    <property type="project" value="TreeGrafter"/>
</dbReference>
<keyword evidence="12 13" id="KW-0119">Carbohydrate metabolism</keyword>
<feature type="binding site" evidence="13">
    <location>
        <begin position="263"/>
        <end position="264"/>
    </location>
    <ligand>
        <name>ATP</name>
        <dbReference type="ChEBI" id="CHEBI:30616"/>
    </ligand>
</feature>
<comment type="activity regulation">
    <text evidence="13">Activated by a monovalent cation that binds near, but not in, the active site. The most likely occupant of the site in vivo is potassium. Ion binding induces a conformational change that may alter substrate affinity.</text>
</comment>
<dbReference type="FunFam" id="3.40.1190.20:FF:000012">
    <property type="entry name" value="Ribokinase"/>
    <property type="match status" value="1"/>
</dbReference>
<dbReference type="GO" id="GO:0019303">
    <property type="term" value="P:D-ribose catabolic process"/>
    <property type="evidence" value="ECO:0007669"/>
    <property type="project" value="UniProtKB-UniRule"/>
</dbReference>
<comment type="subunit">
    <text evidence="13">Homodimer.</text>
</comment>
<comment type="pathway">
    <text evidence="13">Carbohydrate metabolism; D-ribose degradation; D-ribose 5-phosphate from beta-D-ribopyranose: step 2/2.</text>
</comment>
<sequence>MTFATSPTPPLDTAEVVVVGSLNMDLVVRTPRHPVPGETLLGHGFATTPGGKGANQAVAAARLGAATAMVGCLGDDTHGRALRDNLSQQGICHQAVRTSAAGATGVAMIQVDDASQNSIVVIPGSNAELTPDDVDAAEALLASAKLVVCQLEVPLETVCRALERARAHGATTLLNAAPAMALPGELLALVDWLVVNESEAEALSGCPVADPDQAARAIARLQALGCRRVLITLGAQGVVAGLESGLHHAPARPVAAVDTTGAGDTFVGAFAAALARGAEVATALQEGQAAAAIAVTRPGAQAAIPHRHELPPVTP</sequence>
<keyword evidence="5 13" id="KW-0808">Transferase</keyword>
<keyword evidence="4 13" id="KW-0963">Cytoplasm</keyword>
<feature type="binding site" evidence="13">
    <location>
        <position position="264"/>
    </location>
    <ligand>
        <name>substrate</name>
    </ligand>
</feature>
<dbReference type="Proteomes" id="UP000321275">
    <property type="component" value="Unassembled WGS sequence"/>
</dbReference>
<feature type="binding site" evidence="13">
    <location>
        <position position="260"/>
    </location>
    <ligand>
        <name>K(+)</name>
        <dbReference type="ChEBI" id="CHEBI:29103"/>
    </ligand>
</feature>
<evidence type="ECO:0000313" key="15">
    <source>
        <dbReference type="EMBL" id="GEK48573.1"/>
    </source>
</evidence>
<comment type="caution">
    <text evidence="13">Lacks conserved residue(s) required for the propagation of feature annotation.</text>
</comment>
<evidence type="ECO:0000256" key="8">
    <source>
        <dbReference type="ARBA" id="ARBA00022777"/>
    </source>
</evidence>
<comment type="subcellular location">
    <subcellularLocation>
        <location evidence="13">Cytoplasm</location>
    </subcellularLocation>
</comment>
<keyword evidence="11 13" id="KW-0630">Potassium</keyword>
<feature type="binding site" evidence="13">
    <location>
        <begin position="232"/>
        <end position="237"/>
    </location>
    <ligand>
        <name>ATP</name>
        <dbReference type="ChEBI" id="CHEBI:30616"/>
    </ligand>
</feature>
<comment type="similarity">
    <text evidence="1">Belongs to the carbohydrate kinase pfkB family.</text>
</comment>
<gene>
    <name evidence="13 15" type="primary">rbsK</name>
    <name evidence="15" type="ORF">HPA02_28560</name>
</gene>
<evidence type="ECO:0000256" key="5">
    <source>
        <dbReference type="ARBA" id="ARBA00022679"/>
    </source>
</evidence>
<feature type="binding site" evidence="13">
    <location>
        <position position="297"/>
    </location>
    <ligand>
        <name>K(+)</name>
        <dbReference type="ChEBI" id="CHEBI:29103"/>
    </ligand>
</feature>
<keyword evidence="7 13" id="KW-0547">Nucleotide-binding</keyword>
<keyword evidence="9 13" id="KW-0067">ATP-binding</keyword>
<dbReference type="UniPathway" id="UPA00916">
    <property type="reaction ID" value="UER00889"/>
</dbReference>
<dbReference type="SUPFAM" id="SSF53613">
    <property type="entry name" value="Ribokinase-like"/>
    <property type="match status" value="1"/>
</dbReference>
<dbReference type="HAMAP" id="MF_01987">
    <property type="entry name" value="Ribokinase"/>
    <property type="match status" value="1"/>
</dbReference>
<comment type="cofactor">
    <cofactor evidence="13">
        <name>Mg(2+)</name>
        <dbReference type="ChEBI" id="CHEBI:18420"/>
    </cofactor>
    <text evidence="13">Requires a divalent cation, most likely magnesium in vivo, as an electrophilic catalyst to aid phosphoryl group transfer. It is the chelate of the metal and the nucleotide that is the actual substrate.</text>
</comment>
<evidence type="ECO:0000256" key="9">
    <source>
        <dbReference type="ARBA" id="ARBA00022840"/>
    </source>
</evidence>
<dbReference type="PRINTS" id="PR00990">
    <property type="entry name" value="RIBOKINASE"/>
</dbReference>
<keyword evidence="10 13" id="KW-0460">Magnesium</keyword>
<evidence type="ECO:0000256" key="4">
    <source>
        <dbReference type="ARBA" id="ARBA00022490"/>
    </source>
</evidence>
<keyword evidence="8 13" id="KW-0418">Kinase</keyword>
<comment type="caution">
    <text evidence="15">The sequence shown here is derived from an EMBL/GenBank/DDBJ whole genome shotgun (WGS) entry which is preliminary data.</text>
</comment>
<dbReference type="EMBL" id="BJUK01000040">
    <property type="protein sequence ID" value="GEK48573.1"/>
    <property type="molecule type" value="Genomic_DNA"/>
</dbReference>
<feature type="binding site" evidence="13">
    <location>
        <begin position="51"/>
        <end position="55"/>
    </location>
    <ligand>
        <name>substrate</name>
    </ligand>
</feature>
<dbReference type="PROSITE" id="PS00584">
    <property type="entry name" value="PFKB_KINASES_2"/>
    <property type="match status" value="1"/>
</dbReference>
<feature type="binding site" evidence="13">
    <location>
        <position position="299"/>
    </location>
    <ligand>
        <name>K(+)</name>
        <dbReference type="ChEBI" id="CHEBI:29103"/>
    </ligand>
</feature>
<evidence type="ECO:0000256" key="10">
    <source>
        <dbReference type="ARBA" id="ARBA00022842"/>
    </source>
</evidence>
<proteinExistence type="inferred from homology"/>
<feature type="active site" description="Proton acceptor" evidence="13">
    <location>
        <position position="264"/>
    </location>
</feature>
<accession>A0A510XB44</accession>
<dbReference type="PANTHER" id="PTHR10584:SF166">
    <property type="entry name" value="RIBOKINASE"/>
    <property type="match status" value="1"/>
</dbReference>
<dbReference type="RefSeq" id="WP_244945930.1">
    <property type="nucleotide sequence ID" value="NZ_BJUK01000040.1"/>
</dbReference>
<feature type="domain" description="Carbohydrate kinase PfkB" evidence="14">
    <location>
        <begin position="14"/>
        <end position="306"/>
    </location>
</feature>
<name>A0A510XB44_9GAMM</name>
<feature type="binding site" evidence="13">
    <location>
        <position position="294"/>
    </location>
    <ligand>
        <name>K(+)</name>
        <dbReference type="ChEBI" id="CHEBI:29103"/>
    </ligand>
</feature>
<comment type="function">
    <text evidence="13">Catalyzes the phosphorylation of ribose at O-5 in a reaction requiring ATP and magnesium. The resulting D-ribose-5-phosphate can then be used either for sythesis of nucleotides, histidine, and tryptophan, or as a component of the pentose phosphate pathway.</text>
</comment>
<feature type="binding site" evidence="13">
    <location>
        <position position="152"/>
    </location>
    <ligand>
        <name>substrate</name>
    </ligand>
</feature>
<dbReference type="CDD" id="cd01174">
    <property type="entry name" value="ribokinase"/>
    <property type="match status" value="1"/>
</dbReference>
<evidence type="ECO:0000256" key="6">
    <source>
        <dbReference type="ARBA" id="ARBA00022723"/>
    </source>
</evidence>
<organism evidence="15 16">
    <name type="scientific">Bisbaumannia pacifica</name>
    <dbReference type="NCBI Taxonomy" id="77098"/>
    <lineage>
        <taxon>Bacteria</taxon>
        <taxon>Pseudomonadati</taxon>
        <taxon>Pseudomonadota</taxon>
        <taxon>Gammaproteobacteria</taxon>
        <taxon>Oceanospirillales</taxon>
        <taxon>Halomonadaceae</taxon>
        <taxon>Bisbaumannia</taxon>
    </lineage>
</organism>
<dbReference type="PANTHER" id="PTHR10584">
    <property type="entry name" value="SUGAR KINASE"/>
    <property type="match status" value="1"/>
</dbReference>
<evidence type="ECO:0000256" key="2">
    <source>
        <dbReference type="ARBA" id="ARBA00012035"/>
    </source>
</evidence>
<evidence type="ECO:0000256" key="3">
    <source>
        <dbReference type="ARBA" id="ARBA00016943"/>
    </source>
</evidence>
<keyword evidence="6 13" id="KW-0479">Metal-binding</keyword>
<dbReference type="NCBIfam" id="TIGR02152">
    <property type="entry name" value="D_ribokin_bact"/>
    <property type="match status" value="1"/>
</dbReference>
<dbReference type="Gene3D" id="3.40.1190.20">
    <property type="match status" value="1"/>
</dbReference>
<protein>
    <recommendedName>
        <fullName evidence="3 13">Ribokinase</fullName>
        <shortName evidence="13">RK</shortName>
        <ecNumber evidence="2 13">2.7.1.15</ecNumber>
    </recommendedName>
</protein>
<evidence type="ECO:0000256" key="7">
    <source>
        <dbReference type="ARBA" id="ARBA00022741"/>
    </source>
</evidence>
<evidence type="ECO:0000256" key="13">
    <source>
        <dbReference type="HAMAP-Rule" id="MF_01987"/>
    </source>
</evidence>
<dbReference type="InterPro" id="IPR011611">
    <property type="entry name" value="PfkB_dom"/>
</dbReference>